<organism evidence="3 4">
    <name type="scientific">Pinctada imbricata</name>
    <name type="common">Atlantic pearl-oyster</name>
    <name type="synonym">Pinctada martensii</name>
    <dbReference type="NCBI Taxonomy" id="66713"/>
    <lineage>
        <taxon>Eukaryota</taxon>
        <taxon>Metazoa</taxon>
        <taxon>Spiralia</taxon>
        <taxon>Lophotrochozoa</taxon>
        <taxon>Mollusca</taxon>
        <taxon>Bivalvia</taxon>
        <taxon>Autobranchia</taxon>
        <taxon>Pteriomorphia</taxon>
        <taxon>Pterioida</taxon>
        <taxon>Pterioidea</taxon>
        <taxon>Pteriidae</taxon>
        <taxon>Pinctada</taxon>
    </lineage>
</organism>
<gene>
    <name evidence="3" type="ORF">FSP39_008098</name>
</gene>
<evidence type="ECO:0008006" key="5">
    <source>
        <dbReference type="Google" id="ProtNLM"/>
    </source>
</evidence>
<evidence type="ECO:0000313" key="3">
    <source>
        <dbReference type="EMBL" id="KAK3089967.1"/>
    </source>
</evidence>
<dbReference type="AlphaFoldDB" id="A0AA89C0V1"/>
<dbReference type="Pfam" id="PF05071">
    <property type="entry name" value="NDUFA12"/>
    <property type="match status" value="1"/>
</dbReference>
<dbReference type="GO" id="GO:0032981">
    <property type="term" value="P:mitochondrial respiratory chain complex I assembly"/>
    <property type="evidence" value="ECO:0007669"/>
    <property type="project" value="TreeGrafter"/>
</dbReference>
<name>A0AA89C0V1_PINIB</name>
<dbReference type="GO" id="GO:0005739">
    <property type="term" value="C:mitochondrion"/>
    <property type="evidence" value="ECO:0007669"/>
    <property type="project" value="TreeGrafter"/>
</dbReference>
<dbReference type="PANTHER" id="PTHR32470">
    <property type="entry name" value="ADH DEHYDROGENASE [UBIQUINONE] 1 ALPHA SUBCOMPLEX ASSEMBLY FACTOR 2"/>
    <property type="match status" value="1"/>
</dbReference>
<dbReference type="PANTHER" id="PTHR32470:SF2">
    <property type="entry name" value="NADH DEHYDROGENASE [UBIQUINONE] 1 ALPHA SUBCOMPLEX ASSEMBLY FACTOR 2"/>
    <property type="match status" value="1"/>
</dbReference>
<sequence>MSLTGYIQVLIRQTRYVSGSSKHITRNYGIKSFWDRFRSKLEQEGKLVGEDLFGNKYYEKESVNSTDHSRKSKRWIEREDDPDLDQQYHQEFEMPIEWRAWLQHKRSSPPTEMEIKKNVAMMMRTKKRAVEVAEREAKEREEMGLEKVDTSKLGDSEFPIYPEYEVTPQIGKDRSKDKDVDQIPKK</sequence>
<evidence type="ECO:0000256" key="2">
    <source>
        <dbReference type="SAM" id="MobiDB-lite"/>
    </source>
</evidence>
<feature type="compositionally biased region" description="Basic and acidic residues" evidence="2">
    <location>
        <begin position="171"/>
        <end position="186"/>
    </location>
</feature>
<dbReference type="EMBL" id="VSWD01000010">
    <property type="protein sequence ID" value="KAK3089967.1"/>
    <property type="molecule type" value="Genomic_DNA"/>
</dbReference>
<proteinExistence type="inferred from homology"/>
<evidence type="ECO:0000313" key="4">
    <source>
        <dbReference type="Proteomes" id="UP001186944"/>
    </source>
</evidence>
<comment type="similarity">
    <text evidence="1">Belongs to the complex I NDUFA12 subunit family.</text>
</comment>
<feature type="compositionally biased region" description="Basic and acidic residues" evidence="2">
    <location>
        <begin position="135"/>
        <end position="155"/>
    </location>
</feature>
<feature type="region of interest" description="Disordered" evidence="2">
    <location>
        <begin position="135"/>
        <end position="186"/>
    </location>
</feature>
<dbReference type="Proteomes" id="UP001186944">
    <property type="component" value="Unassembled WGS sequence"/>
</dbReference>
<accession>A0AA89C0V1</accession>
<dbReference type="GO" id="GO:0045271">
    <property type="term" value="C:respiratory chain complex I"/>
    <property type="evidence" value="ECO:0007669"/>
    <property type="project" value="InterPro"/>
</dbReference>
<dbReference type="InterPro" id="IPR052618">
    <property type="entry name" value="ComplexI_NDUFA12"/>
</dbReference>
<protein>
    <recommendedName>
        <fullName evidence="5">NADH dehydrogenase [ubiquinone] 1 alpha subcomplex assembly factor 2</fullName>
    </recommendedName>
</protein>
<evidence type="ECO:0000256" key="1">
    <source>
        <dbReference type="ARBA" id="ARBA00007355"/>
    </source>
</evidence>
<keyword evidence="4" id="KW-1185">Reference proteome</keyword>
<dbReference type="InterPro" id="IPR007763">
    <property type="entry name" value="NDUFA12"/>
</dbReference>
<comment type="caution">
    <text evidence="3">The sequence shown here is derived from an EMBL/GenBank/DDBJ whole genome shotgun (WGS) entry which is preliminary data.</text>
</comment>
<reference evidence="3" key="1">
    <citation type="submission" date="2019-08" db="EMBL/GenBank/DDBJ databases">
        <title>The improved chromosome-level genome for the pearl oyster Pinctada fucata martensii using PacBio sequencing and Hi-C.</title>
        <authorList>
            <person name="Zheng Z."/>
        </authorList>
    </citation>
    <scope>NUCLEOTIDE SEQUENCE</scope>
    <source>
        <strain evidence="3">ZZ-2019</strain>
        <tissue evidence="3">Adductor muscle</tissue>
    </source>
</reference>